<accession>A0A177ID05</accession>
<dbReference type="RefSeq" id="WP_066840170.1">
    <property type="nucleotide sequence ID" value="NZ_CP132192.1"/>
</dbReference>
<dbReference type="InterPro" id="IPR003749">
    <property type="entry name" value="ThiS/MoaD-like"/>
</dbReference>
<reference evidence="2" key="1">
    <citation type="submission" date="2016-02" db="EMBL/GenBank/DDBJ databases">
        <authorList>
            <person name="Kaur G."/>
            <person name="Nair G.R."/>
            <person name="Mayilraj S."/>
        </authorList>
    </citation>
    <scope>NUCLEOTIDE SEQUENCE [LARGE SCALE GENOMIC DNA]</scope>
    <source>
        <strain evidence="2">GA-15</strain>
    </source>
</reference>
<dbReference type="Gene3D" id="3.10.20.30">
    <property type="match status" value="1"/>
</dbReference>
<dbReference type="EMBL" id="LSTQ01000023">
    <property type="protein sequence ID" value="OAH26708.1"/>
    <property type="molecule type" value="Genomic_DNA"/>
</dbReference>
<comment type="caution">
    <text evidence="1">The sequence shown here is derived from an EMBL/GenBank/DDBJ whole genome shotgun (WGS) entry which is preliminary data.</text>
</comment>
<proteinExistence type="predicted"/>
<dbReference type="CDD" id="cd17040">
    <property type="entry name" value="Ubl_MoaD_like"/>
    <property type="match status" value="1"/>
</dbReference>
<dbReference type="SUPFAM" id="SSF54285">
    <property type="entry name" value="MoaD/ThiS"/>
    <property type="match status" value="1"/>
</dbReference>
<dbReference type="STRING" id="1705.CA21670_00165"/>
<evidence type="ECO:0000313" key="1">
    <source>
        <dbReference type="EMBL" id="OAH26708.1"/>
    </source>
</evidence>
<dbReference type="Pfam" id="PF02597">
    <property type="entry name" value="ThiS"/>
    <property type="match status" value="1"/>
</dbReference>
<dbReference type="InterPro" id="IPR012675">
    <property type="entry name" value="Beta-grasp_dom_sf"/>
</dbReference>
<organism evidence="1 2">
    <name type="scientific">Corynebacterium stationis</name>
    <dbReference type="NCBI Taxonomy" id="1705"/>
    <lineage>
        <taxon>Bacteria</taxon>
        <taxon>Bacillati</taxon>
        <taxon>Actinomycetota</taxon>
        <taxon>Actinomycetes</taxon>
        <taxon>Mycobacteriales</taxon>
        <taxon>Corynebacteriaceae</taxon>
        <taxon>Corynebacterium</taxon>
    </lineage>
</organism>
<sequence length="88" mass="9044">MVDVHFFAAARDAAGCTHTSLTNTDVPATLGDLLRYLSTTFTGTTGAGTSMAEVLERCSFLLDGKTSTAESSLSGVSRVDVLPPFAGG</sequence>
<dbReference type="InterPro" id="IPR016155">
    <property type="entry name" value="Mopterin_synth/thiamin_S_b"/>
</dbReference>
<dbReference type="OrthoDB" id="3255135at2"/>
<protein>
    <submittedName>
        <fullName evidence="1">Molybdopterin synthase sulfur carrier subunit</fullName>
    </submittedName>
</protein>
<dbReference type="Proteomes" id="UP000076947">
    <property type="component" value="Unassembled WGS sequence"/>
</dbReference>
<gene>
    <name evidence="1" type="ORF">AYJ05_04590</name>
</gene>
<evidence type="ECO:0000313" key="2">
    <source>
        <dbReference type="Proteomes" id="UP000076947"/>
    </source>
</evidence>
<keyword evidence="2" id="KW-1185">Reference proteome</keyword>
<name>A0A177ID05_9CORY</name>
<dbReference type="AlphaFoldDB" id="A0A177ID05"/>